<evidence type="ECO:0000313" key="4">
    <source>
        <dbReference type="Proteomes" id="UP001188597"/>
    </source>
</evidence>
<protein>
    <submittedName>
        <fullName evidence="3">Uncharacterized protein</fullName>
    </submittedName>
</protein>
<evidence type="ECO:0000313" key="3">
    <source>
        <dbReference type="EMBL" id="KAK3043779.1"/>
    </source>
</evidence>
<evidence type="ECO:0000256" key="2">
    <source>
        <dbReference type="SAM" id="SignalP"/>
    </source>
</evidence>
<reference evidence="3" key="1">
    <citation type="submission" date="2022-12" db="EMBL/GenBank/DDBJ databases">
        <title>Draft genome assemblies for two species of Escallonia (Escalloniales).</title>
        <authorList>
            <person name="Chanderbali A."/>
            <person name="Dervinis C."/>
            <person name="Anghel I."/>
            <person name="Soltis D."/>
            <person name="Soltis P."/>
            <person name="Zapata F."/>
        </authorList>
    </citation>
    <scope>NUCLEOTIDE SEQUENCE</scope>
    <source>
        <strain evidence="3">UCBG64.0493</strain>
        <tissue evidence="3">Leaf</tissue>
    </source>
</reference>
<evidence type="ECO:0000256" key="1">
    <source>
        <dbReference type="SAM" id="Phobius"/>
    </source>
</evidence>
<dbReference type="AlphaFoldDB" id="A0AA88XCC5"/>
<accession>A0AA88XCC5</accession>
<feature type="signal peptide" evidence="2">
    <location>
        <begin position="1"/>
        <end position="23"/>
    </location>
</feature>
<keyword evidence="1" id="KW-0472">Membrane</keyword>
<proteinExistence type="predicted"/>
<dbReference type="EMBL" id="JAVXUP010000002">
    <property type="protein sequence ID" value="KAK3043779.1"/>
    <property type="molecule type" value="Genomic_DNA"/>
</dbReference>
<keyword evidence="1" id="KW-1133">Transmembrane helix</keyword>
<organism evidence="3 4">
    <name type="scientific">Escallonia herrerae</name>
    <dbReference type="NCBI Taxonomy" id="1293975"/>
    <lineage>
        <taxon>Eukaryota</taxon>
        <taxon>Viridiplantae</taxon>
        <taxon>Streptophyta</taxon>
        <taxon>Embryophyta</taxon>
        <taxon>Tracheophyta</taxon>
        <taxon>Spermatophyta</taxon>
        <taxon>Magnoliopsida</taxon>
        <taxon>eudicotyledons</taxon>
        <taxon>Gunneridae</taxon>
        <taxon>Pentapetalae</taxon>
        <taxon>asterids</taxon>
        <taxon>campanulids</taxon>
        <taxon>Escalloniales</taxon>
        <taxon>Escalloniaceae</taxon>
        <taxon>Escallonia</taxon>
    </lineage>
</organism>
<feature type="transmembrane region" description="Helical" evidence="1">
    <location>
        <begin position="467"/>
        <end position="489"/>
    </location>
</feature>
<feature type="transmembrane region" description="Helical" evidence="1">
    <location>
        <begin position="104"/>
        <end position="129"/>
    </location>
</feature>
<dbReference type="PANTHER" id="PTHR31414:SF13">
    <property type="entry name" value="TRANSMEMBRANE PROTEIN"/>
    <property type="match status" value="1"/>
</dbReference>
<comment type="caution">
    <text evidence="3">The sequence shown here is derived from an EMBL/GenBank/DDBJ whole genome shotgun (WGS) entry which is preliminary data.</text>
</comment>
<feature type="transmembrane region" description="Helical" evidence="1">
    <location>
        <begin position="141"/>
        <end position="163"/>
    </location>
</feature>
<sequence length="516" mass="57507">MSCQRRLPLFLVLIFLFFSTIQTAPTSGESDGKYGGGMVVSRGTKRLLVEGPSEEPALNSSYLVLAARRTYRKDPLDGFKKYTGGWNISERHYWASVGYTAVPLFVIAAVWFVSFGLCLTLICLCYCCCRREPYGYSRTAYALSLILLILFTVIAIVGCVVLYTGQGKFHKSTTHTLQYIVFQADTTVDKLRNVSEYLAAAKQIGVDSVFLPTNIQTDIDQIEAKINSSANTLANRTDNNSDDIHDVLDSVRLALIIISAVMLLLTFLGFLFSIFGMQFLVYIVTSDTCVAMNQWVEYPTARTALDNILPCVDNATAQETLSKSKEVTSQLVNVVNQVITNVSNINFSPNFVPLYYNQSGPLMPTLCNPFTPDLHDRQCTAGEVDLNNATEVWSNYVCQVSSSGNCATTGRITPAIYNQMAAGVNVSYGLYNYGPFLVELQDCTFVRQTFGQISTEYCPGLRRYSKWVYIGLVMVSAAVMLSLLFWVIYGRERRHRVYTKEHMAGPGHGFEEDKHS</sequence>
<feature type="transmembrane region" description="Helical" evidence="1">
    <location>
        <begin position="253"/>
        <end position="275"/>
    </location>
</feature>
<dbReference type="GO" id="GO:0009506">
    <property type="term" value="C:plasmodesma"/>
    <property type="evidence" value="ECO:0007669"/>
    <property type="project" value="TreeGrafter"/>
</dbReference>
<keyword evidence="2" id="KW-0732">Signal</keyword>
<feature type="chain" id="PRO_5041693770" evidence="2">
    <location>
        <begin position="24"/>
        <end position="516"/>
    </location>
</feature>
<dbReference type="GO" id="GO:0005886">
    <property type="term" value="C:plasma membrane"/>
    <property type="evidence" value="ECO:0007669"/>
    <property type="project" value="TreeGrafter"/>
</dbReference>
<keyword evidence="4" id="KW-1185">Reference proteome</keyword>
<dbReference type="Proteomes" id="UP001188597">
    <property type="component" value="Unassembled WGS sequence"/>
</dbReference>
<gene>
    <name evidence="3" type="ORF">RJ639_001975</name>
</gene>
<dbReference type="InterPro" id="IPR040283">
    <property type="entry name" value="DDB_G0292058-like"/>
</dbReference>
<dbReference type="PANTHER" id="PTHR31414">
    <property type="entry name" value="TRANSMEMBRANE PROTEIN DDB_G0292058"/>
    <property type="match status" value="1"/>
</dbReference>
<keyword evidence="1" id="KW-0812">Transmembrane</keyword>
<name>A0AA88XCC5_9ASTE</name>